<reference evidence="1" key="1">
    <citation type="submission" date="2020-08" db="EMBL/GenBank/DDBJ databases">
        <title>Distribution of Beta-Lactamase Producing Gram-Negative Bacterial Isolates in Isabela River of Santo Domingo, Dominican Republic.</title>
        <authorList>
            <person name="Calderon V."/>
            <person name="Del Rosario C."/>
            <person name="Duarte A."/>
            <person name="Bonnelly R."/>
            <person name="Barauna R."/>
            <person name="Ramos R.T."/>
            <person name="Perdomo O.P."/>
            <person name="Rodriguez De Francisco L.E."/>
            <person name="Franco De Los Santos E.F."/>
        </authorList>
    </citation>
    <scope>NUCLEOTIDE SEQUENCE</scope>
    <source>
        <strain evidence="1">INTEC_BI4_1.1</strain>
    </source>
</reference>
<gene>
    <name evidence="1" type="ORF">H9R40_16765</name>
</gene>
<name>A0AAW3XLV2_9ENTR</name>
<dbReference type="EMBL" id="JACSEP010000080">
    <property type="protein sequence ID" value="MBC6324827.1"/>
    <property type="molecule type" value="Genomic_DNA"/>
</dbReference>
<sequence>MAPGTVLAWSCLEFLPGYSLPCIGEWPSEKLAFSRRYSMVVEICFMGSVAWGNEVGLFGSLAGRGGYCLGVA</sequence>
<dbReference type="RefSeq" id="WP_187173940.1">
    <property type="nucleotide sequence ID" value="NZ_JACSEP010000080.1"/>
</dbReference>
<organism evidence="1 2">
    <name type="scientific">Enterobacter kobei</name>
    <dbReference type="NCBI Taxonomy" id="208224"/>
    <lineage>
        <taxon>Bacteria</taxon>
        <taxon>Pseudomonadati</taxon>
        <taxon>Pseudomonadota</taxon>
        <taxon>Gammaproteobacteria</taxon>
        <taxon>Enterobacterales</taxon>
        <taxon>Enterobacteriaceae</taxon>
        <taxon>Enterobacter</taxon>
        <taxon>Enterobacter cloacae complex</taxon>
    </lineage>
</organism>
<proteinExistence type="predicted"/>
<comment type="caution">
    <text evidence="1">The sequence shown here is derived from an EMBL/GenBank/DDBJ whole genome shotgun (WGS) entry which is preliminary data.</text>
</comment>
<accession>A0AAW3XLV2</accession>
<evidence type="ECO:0000313" key="1">
    <source>
        <dbReference type="EMBL" id="MBC6324827.1"/>
    </source>
</evidence>
<dbReference type="Proteomes" id="UP000613022">
    <property type="component" value="Unassembled WGS sequence"/>
</dbReference>
<dbReference type="AlphaFoldDB" id="A0AAW3XLV2"/>
<protein>
    <submittedName>
        <fullName evidence="1">Uncharacterized protein</fullName>
    </submittedName>
</protein>
<evidence type="ECO:0000313" key="2">
    <source>
        <dbReference type="Proteomes" id="UP000613022"/>
    </source>
</evidence>